<keyword evidence="12" id="KW-0472">Membrane</keyword>
<evidence type="ECO:0000313" key="15">
    <source>
        <dbReference type="Proteomes" id="UP000244173"/>
    </source>
</evidence>
<evidence type="ECO:0000313" key="14">
    <source>
        <dbReference type="EMBL" id="AVY93258.1"/>
    </source>
</evidence>
<dbReference type="SUPFAM" id="SSF55785">
    <property type="entry name" value="PYP-like sensor domain (PAS domain)"/>
    <property type="match status" value="1"/>
</dbReference>
<sequence>MSHENHQLGPQENSPDVQQLKEAFGLFSRASGELIHAYSDLQKQLATLSAQLEMANLALASQSAQRASLAERLALLLDALPAGVVELAADGTVLRQNPAAQDMAGADWTGLDWAQVSAAMTPADVGDAWLLPSGAAPREVIVEQRPLPDGSTIVLLHDISRQQALARQLADQERLVAMGQMAASLAHQLRTPLATAMLYTANLAREPLGREDRERFAGKALDRLRQLEGLIRDTLGYVRGEAFELHDVAVADVLDEVEHAVLAGARARAVTFACRQDTGVTRVRADARALVSALVSLIENAFAYSSPGSEVSLAVRRGEAGVEFAVSDQGPGVPAEIASRIFEPFFTTRSEGTGLGLAIAARVAQQQGGQLRLDARHAPGACFVLSLPLADD</sequence>
<dbReference type="AlphaFoldDB" id="A0A2S0P796"/>
<evidence type="ECO:0000256" key="7">
    <source>
        <dbReference type="ARBA" id="ARBA00022741"/>
    </source>
</evidence>
<dbReference type="InterPro" id="IPR050351">
    <property type="entry name" value="BphY/WalK/GraS-like"/>
</dbReference>
<keyword evidence="15" id="KW-1185">Reference proteome</keyword>
<dbReference type="EMBL" id="CP028519">
    <property type="protein sequence ID" value="AVY93258.1"/>
    <property type="molecule type" value="Genomic_DNA"/>
</dbReference>
<dbReference type="InterPro" id="IPR004358">
    <property type="entry name" value="Sig_transdc_His_kin-like_C"/>
</dbReference>
<dbReference type="Gene3D" id="1.10.287.130">
    <property type="match status" value="1"/>
</dbReference>
<keyword evidence="8 14" id="KW-0418">Kinase</keyword>
<evidence type="ECO:0000256" key="3">
    <source>
        <dbReference type="ARBA" id="ARBA00012438"/>
    </source>
</evidence>
<dbReference type="KEGG" id="maer:DAI18_03790"/>
<evidence type="ECO:0000256" key="4">
    <source>
        <dbReference type="ARBA" id="ARBA00022553"/>
    </source>
</evidence>
<feature type="domain" description="Histidine kinase" evidence="13">
    <location>
        <begin position="184"/>
        <end position="391"/>
    </location>
</feature>
<dbReference type="InterPro" id="IPR036097">
    <property type="entry name" value="HisK_dim/P_sf"/>
</dbReference>
<evidence type="ECO:0000256" key="11">
    <source>
        <dbReference type="ARBA" id="ARBA00023012"/>
    </source>
</evidence>
<dbReference type="PANTHER" id="PTHR42878:SF7">
    <property type="entry name" value="SENSOR HISTIDINE KINASE GLRK"/>
    <property type="match status" value="1"/>
</dbReference>
<protein>
    <recommendedName>
        <fullName evidence="3">histidine kinase</fullName>
        <ecNumber evidence="3">2.7.13.3</ecNumber>
    </recommendedName>
</protein>
<evidence type="ECO:0000256" key="12">
    <source>
        <dbReference type="ARBA" id="ARBA00023136"/>
    </source>
</evidence>
<evidence type="ECO:0000256" key="9">
    <source>
        <dbReference type="ARBA" id="ARBA00022840"/>
    </source>
</evidence>
<dbReference type="InterPro" id="IPR005467">
    <property type="entry name" value="His_kinase_dom"/>
</dbReference>
<name>A0A2S0P796_9NEIS</name>
<dbReference type="PANTHER" id="PTHR42878">
    <property type="entry name" value="TWO-COMPONENT HISTIDINE KINASE"/>
    <property type="match status" value="1"/>
</dbReference>
<gene>
    <name evidence="14" type="ORF">DAI18_03790</name>
</gene>
<dbReference type="GO" id="GO:0016020">
    <property type="term" value="C:membrane"/>
    <property type="evidence" value="ECO:0007669"/>
    <property type="project" value="UniProtKB-SubCell"/>
</dbReference>
<evidence type="ECO:0000256" key="1">
    <source>
        <dbReference type="ARBA" id="ARBA00000085"/>
    </source>
</evidence>
<comment type="subcellular location">
    <subcellularLocation>
        <location evidence="2">Membrane</location>
        <topology evidence="2">Multi-pass membrane protein</topology>
    </subcellularLocation>
</comment>
<organism evidence="14 15">
    <name type="scientific">Microvirgula aerodenitrificans</name>
    <dbReference type="NCBI Taxonomy" id="57480"/>
    <lineage>
        <taxon>Bacteria</taxon>
        <taxon>Pseudomonadati</taxon>
        <taxon>Pseudomonadota</taxon>
        <taxon>Betaproteobacteria</taxon>
        <taxon>Neisseriales</taxon>
        <taxon>Aquaspirillaceae</taxon>
        <taxon>Microvirgula</taxon>
    </lineage>
</organism>
<evidence type="ECO:0000256" key="8">
    <source>
        <dbReference type="ARBA" id="ARBA00022777"/>
    </source>
</evidence>
<keyword evidence="6" id="KW-0812">Transmembrane</keyword>
<dbReference type="EC" id="2.7.13.3" evidence="3"/>
<dbReference type="CDD" id="cd00082">
    <property type="entry name" value="HisKA"/>
    <property type="match status" value="1"/>
</dbReference>
<dbReference type="GO" id="GO:0030295">
    <property type="term" value="F:protein kinase activator activity"/>
    <property type="evidence" value="ECO:0007669"/>
    <property type="project" value="TreeGrafter"/>
</dbReference>
<dbReference type="Pfam" id="PF02518">
    <property type="entry name" value="HATPase_c"/>
    <property type="match status" value="1"/>
</dbReference>
<dbReference type="InterPro" id="IPR003661">
    <property type="entry name" value="HisK_dim/P_dom"/>
</dbReference>
<dbReference type="SUPFAM" id="SSF55874">
    <property type="entry name" value="ATPase domain of HSP90 chaperone/DNA topoisomerase II/histidine kinase"/>
    <property type="match status" value="1"/>
</dbReference>
<evidence type="ECO:0000259" key="13">
    <source>
        <dbReference type="PROSITE" id="PS50109"/>
    </source>
</evidence>
<accession>A0A2S0P796</accession>
<dbReference type="Gene3D" id="3.30.565.10">
    <property type="entry name" value="Histidine kinase-like ATPase, C-terminal domain"/>
    <property type="match status" value="1"/>
</dbReference>
<dbReference type="PRINTS" id="PR00344">
    <property type="entry name" value="BCTRLSENSOR"/>
</dbReference>
<dbReference type="SMART" id="SM00388">
    <property type="entry name" value="HisKA"/>
    <property type="match status" value="1"/>
</dbReference>
<dbReference type="SMART" id="SM00387">
    <property type="entry name" value="HATPase_c"/>
    <property type="match status" value="1"/>
</dbReference>
<proteinExistence type="predicted"/>
<keyword evidence="7" id="KW-0547">Nucleotide-binding</keyword>
<keyword evidence="9" id="KW-0067">ATP-binding</keyword>
<keyword evidence="5" id="KW-0808">Transferase</keyword>
<dbReference type="GO" id="GO:0000155">
    <property type="term" value="F:phosphorelay sensor kinase activity"/>
    <property type="evidence" value="ECO:0007669"/>
    <property type="project" value="InterPro"/>
</dbReference>
<dbReference type="InterPro" id="IPR036890">
    <property type="entry name" value="HATPase_C_sf"/>
</dbReference>
<dbReference type="CDD" id="cd00075">
    <property type="entry name" value="HATPase"/>
    <property type="match status" value="1"/>
</dbReference>
<dbReference type="GO" id="GO:0007234">
    <property type="term" value="P:osmosensory signaling via phosphorelay pathway"/>
    <property type="evidence" value="ECO:0007669"/>
    <property type="project" value="TreeGrafter"/>
</dbReference>
<dbReference type="GO" id="GO:0000156">
    <property type="term" value="F:phosphorelay response regulator activity"/>
    <property type="evidence" value="ECO:0007669"/>
    <property type="project" value="TreeGrafter"/>
</dbReference>
<dbReference type="STRING" id="1122240.GCA_000620105_00500"/>
<comment type="catalytic activity">
    <reaction evidence="1">
        <text>ATP + protein L-histidine = ADP + protein N-phospho-L-histidine.</text>
        <dbReference type="EC" id="2.7.13.3"/>
    </reaction>
</comment>
<evidence type="ECO:0000256" key="6">
    <source>
        <dbReference type="ARBA" id="ARBA00022692"/>
    </source>
</evidence>
<dbReference type="InterPro" id="IPR003594">
    <property type="entry name" value="HATPase_dom"/>
</dbReference>
<evidence type="ECO:0000256" key="5">
    <source>
        <dbReference type="ARBA" id="ARBA00022679"/>
    </source>
</evidence>
<dbReference type="Pfam" id="PF00512">
    <property type="entry name" value="HisKA"/>
    <property type="match status" value="1"/>
</dbReference>
<dbReference type="Gene3D" id="3.30.450.20">
    <property type="entry name" value="PAS domain"/>
    <property type="match status" value="1"/>
</dbReference>
<dbReference type="InterPro" id="IPR000014">
    <property type="entry name" value="PAS"/>
</dbReference>
<dbReference type="InterPro" id="IPR035965">
    <property type="entry name" value="PAS-like_dom_sf"/>
</dbReference>
<dbReference type="PROSITE" id="PS50109">
    <property type="entry name" value="HIS_KIN"/>
    <property type="match status" value="1"/>
</dbReference>
<keyword evidence="4" id="KW-0597">Phosphoprotein</keyword>
<keyword evidence="11" id="KW-0902">Two-component regulatory system</keyword>
<dbReference type="GO" id="GO:0005524">
    <property type="term" value="F:ATP binding"/>
    <property type="evidence" value="ECO:0007669"/>
    <property type="project" value="UniProtKB-KW"/>
</dbReference>
<dbReference type="Proteomes" id="UP000244173">
    <property type="component" value="Chromosome"/>
</dbReference>
<keyword evidence="10" id="KW-1133">Transmembrane helix</keyword>
<evidence type="ECO:0000256" key="10">
    <source>
        <dbReference type="ARBA" id="ARBA00022989"/>
    </source>
</evidence>
<reference evidence="14 15" key="1">
    <citation type="submission" date="2018-04" db="EMBL/GenBank/DDBJ databases">
        <title>Denitrifier Microvirgula.</title>
        <authorList>
            <person name="Anderson E."/>
            <person name="Jang J."/>
            <person name="Ishii S."/>
        </authorList>
    </citation>
    <scope>NUCLEOTIDE SEQUENCE [LARGE SCALE GENOMIC DNA]</scope>
    <source>
        <strain evidence="14 15">BE2.4</strain>
    </source>
</reference>
<dbReference type="SUPFAM" id="SSF47384">
    <property type="entry name" value="Homodimeric domain of signal transducing histidine kinase"/>
    <property type="match status" value="1"/>
</dbReference>
<dbReference type="Pfam" id="PF13188">
    <property type="entry name" value="PAS_8"/>
    <property type="match status" value="1"/>
</dbReference>
<evidence type="ECO:0000256" key="2">
    <source>
        <dbReference type="ARBA" id="ARBA00004141"/>
    </source>
</evidence>